<gene>
    <name evidence="7" type="ORF">JCM31447_19950</name>
</gene>
<dbReference type="PROSITE" id="PS50983">
    <property type="entry name" value="FE_B12_PBP"/>
    <property type="match status" value="1"/>
</dbReference>
<evidence type="ECO:0000256" key="2">
    <source>
        <dbReference type="ARBA" id="ARBA00008814"/>
    </source>
</evidence>
<keyword evidence="4" id="KW-0410">Iron transport</keyword>
<evidence type="ECO:0000256" key="3">
    <source>
        <dbReference type="ARBA" id="ARBA00022448"/>
    </source>
</evidence>
<dbReference type="OrthoDB" id="9793175at2"/>
<dbReference type="EMBL" id="AP019368">
    <property type="protein sequence ID" value="BBH53551.1"/>
    <property type="molecule type" value="Genomic_DNA"/>
</dbReference>
<comment type="subcellular location">
    <subcellularLocation>
        <location evidence="1">Cell envelope</location>
    </subcellularLocation>
</comment>
<sequence length="305" mass="34812">MKSVNISIKFFLFIESFLLSFKSFAKPEEIKRIKAEISALNFKTPPKRIVTLSVTGMEILDVLDVKPVGIIITAAGNIPDYLSPEFQKITVVGKISHPSLERIKELKPELILIDRVYEEQRDVIAKLTKIAPVLNFRPDTYSETLSYLNIFAELLQKQNEAKKYQDKFESKLKEVKLENQKKFKSVLALYVPNNKIWAWTGKSFIANLIAEIGVDYAYKGEGNKDYPDLIELSAENILKINPENIIVFDDPGKNILNFLEKNPIWKNLSAVKNKNVVVVERERGSRSKGPLATLYITENMADFIK</sequence>
<name>A0A4P2VL54_FLUSA</name>
<dbReference type="PANTHER" id="PTHR30532:SF1">
    <property type="entry name" value="IRON(3+)-HYDROXAMATE-BINDING PROTEIN FHUD"/>
    <property type="match status" value="1"/>
</dbReference>
<evidence type="ECO:0000313" key="8">
    <source>
        <dbReference type="Proteomes" id="UP000291236"/>
    </source>
</evidence>
<dbReference type="InterPro" id="IPR002491">
    <property type="entry name" value="ABC_transptr_periplasmic_BD"/>
</dbReference>
<dbReference type="Gene3D" id="3.40.50.1980">
    <property type="entry name" value="Nitrogenase molybdenum iron protein domain"/>
    <property type="match status" value="2"/>
</dbReference>
<keyword evidence="4" id="KW-0408">Iron</keyword>
<dbReference type="Pfam" id="PF01497">
    <property type="entry name" value="Peripla_BP_2"/>
    <property type="match status" value="1"/>
</dbReference>
<dbReference type="GO" id="GO:1901678">
    <property type="term" value="P:iron coordination entity transport"/>
    <property type="evidence" value="ECO:0007669"/>
    <property type="project" value="UniProtKB-ARBA"/>
</dbReference>
<keyword evidence="4" id="KW-0406">Ion transport</keyword>
<evidence type="ECO:0000256" key="5">
    <source>
        <dbReference type="ARBA" id="ARBA00022729"/>
    </source>
</evidence>
<dbReference type="RefSeq" id="WP_130609618.1">
    <property type="nucleotide sequence ID" value="NZ_AP019368.1"/>
</dbReference>
<proteinExistence type="inferred from homology"/>
<evidence type="ECO:0000256" key="4">
    <source>
        <dbReference type="ARBA" id="ARBA00022496"/>
    </source>
</evidence>
<organism evidence="7 8">
    <name type="scientific">Fluviispira sanaruensis</name>
    <dbReference type="NCBI Taxonomy" id="2493639"/>
    <lineage>
        <taxon>Bacteria</taxon>
        <taxon>Pseudomonadati</taxon>
        <taxon>Bdellovibrionota</taxon>
        <taxon>Oligoflexia</taxon>
        <taxon>Silvanigrellales</taxon>
        <taxon>Silvanigrellaceae</taxon>
        <taxon>Fluviispira</taxon>
    </lineage>
</organism>
<dbReference type="AlphaFoldDB" id="A0A4P2VL54"/>
<dbReference type="SUPFAM" id="SSF53807">
    <property type="entry name" value="Helical backbone' metal receptor"/>
    <property type="match status" value="1"/>
</dbReference>
<keyword evidence="8" id="KW-1185">Reference proteome</keyword>
<evidence type="ECO:0000259" key="6">
    <source>
        <dbReference type="PROSITE" id="PS50983"/>
    </source>
</evidence>
<reference evidence="7 8" key="1">
    <citation type="submission" date="2018-12" db="EMBL/GenBank/DDBJ databases">
        <title>Rubrispira sanarue gen. nov., sp., nov., a member of the order Silvanigrellales, isolated from a brackish lake in Hamamatsu Japan.</title>
        <authorList>
            <person name="Maejima Y."/>
            <person name="Iino T."/>
            <person name="Muraguchi Y."/>
            <person name="Fukuda K."/>
            <person name="Nojiri H."/>
            <person name="Ohkuma M."/>
            <person name="Moriuchi R."/>
            <person name="Dohra H."/>
            <person name="Kimbara K."/>
            <person name="Shintani M."/>
        </authorList>
    </citation>
    <scope>NUCLEOTIDE SEQUENCE [LARGE SCALE GENOMIC DNA]</scope>
    <source>
        <strain evidence="7 8">RF1110005</strain>
    </source>
</reference>
<keyword evidence="3" id="KW-0813">Transport</keyword>
<dbReference type="Proteomes" id="UP000291236">
    <property type="component" value="Chromosome"/>
</dbReference>
<accession>A0A4P2VL54</accession>
<comment type="similarity">
    <text evidence="2">Belongs to the bacterial solute-binding protein 8 family.</text>
</comment>
<dbReference type="PANTHER" id="PTHR30532">
    <property type="entry name" value="IRON III DICITRATE-BINDING PERIPLASMIC PROTEIN"/>
    <property type="match status" value="1"/>
</dbReference>
<dbReference type="KEGG" id="sbf:JCM31447_19950"/>
<dbReference type="InterPro" id="IPR051313">
    <property type="entry name" value="Bact_iron-sidero_bind"/>
</dbReference>
<keyword evidence="5" id="KW-0732">Signal</keyword>
<protein>
    <submittedName>
        <fullName evidence="7">Iron-siderophore ABC transporter substrate-binding protein</fullName>
    </submittedName>
</protein>
<dbReference type="GO" id="GO:0030288">
    <property type="term" value="C:outer membrane-bounded periplasmic space"/>
    <property type="evidence" value="ECO:0007669"/>
    <property type="project" value="TreeGrafter"/>
</dbReference>
<evidence type="ECO:0000313" key="7">
    <source>
        <dbReference type="EMBL" id="BBH53551.1"/>
    </source>
</evidence>
<evidence type="ECO:0000256" key="1">
    <source>
        <dbReference type="ARBA" id="ARBA00004196"/>
    </source>
</evidence>
<feature type="domain" description="Fe/B12 periplasmic-binding" evidence="6">
    <location>
        <begin position="48"/>
        <end position="305"/>
    </location>
</feature>